<sequence length="55" mass="5906">MVRLFKPLDVAMSLLRGLLVGSRSLCFITNGASMLIFNVLAPIGVIVTNLVSTNE</sequence>
<feature type="transmembrane region" description="Helical" evidence="1">
    <location>
        <begin position="34"/>
        <end position="52"/>
    </location>
</feature>
<keyword evidence="1" id="KW-0472">Membrane</keyword>
<organism evidence="2 3">
    <name type="scientific">Rickettsia argasii T170-B</name>
    <dbReference type="NCBI Taxonomy" id="1268837"/>
    <lineage>
        <taxon>Bacteria</taxon>
        <taxon>Pseudomonadati</taxon>
        <taxon>Pseudomonadota</taxon>
        <taxon>Alphaproteobacteria</taxon>
        <taxon>Rickettsiales</taxon>
        <taxon>Rickettsiaceae</taxon>
        <taxon>Rickettsieae</taxon>
        <taxon>Rickettsia</taxon>
        <taxon>spotted fever group</taxon>
    </lineage>
</organism>
<reference evidence="2 3" key="1">
    <citation type="submission" date="2015-01" db="EMBL/GenBank/DDBJ databases">
        <title>Genome Sequencing of Rickettsiales /home/snadendla/prok_pipe/test/illegal_ec_num.txt.</title>
        <authorList>
            <person name="Daugherty S.C."/>
            <person name="Su Q."/>
            <person name="Abolude K."/>
            <person name="Beier-Sexton M."/>
            <person name="Carlyon J.A."/>
            <person name="Carter R."/>
            <person name="Day N.P."/>
            <person name="Dumler S.J."/>
            <person name="Dyachenko V."/>
            <person name="Godinez A."/>
            <person name="Kurtti T.J."/>
            <person name="Lichay M."/>
            <person name="Mullins K.E."/>
            <person name="Ott S."/>
            <person name="Pappas-Brown V."/>
            <person name="Paris D.H."/>
            <person name="Patel P."/>
            <person name="Richards A.L."/>
            <person name="Sadzewicz L."/>
            <person name="Sears K."/>
            <person name="Seidman D."/>
            <person name="Sengamalay N."/>
            <person name="Stenos J."/>
            <person name="Tallon L.J."/>
            <person name="Vincent G."/>
            <person name="Fraser C.M."/>
            <person name="Munderloh U."/>
            <person name="Dunning-Hotopp J.C."/>
        </authorList>
    </citation>
    <scope>NUCLEOTIDE SEQUENCE [LARGE SCALE GENOMIC DNA]</scope>
    <source>
        <strain evidence="2 3">T170-B</strain>
    </source>
</reference>
<keyword evidence="1" id="KW-0812">Transmembrane</keyword>
<name>A0A0F3RDL7_9RICK</name>
<keyword evidence="3" id="KW-1185">Reference proteome</keyword>
<dbReference type="PATRIC" id="fig|1268837.3.peg.1384"/>
<dbReference type="Proteomes" id="UP000033736">
    <property type="component" value="Unassembled WGS sequence"/>
</dbReference>
<gene>
    <name evidence="2" type="ORF">RAT170B_1176</name>
</gene>
<comment type="caution">
    <text evidence="2">The sequence shown here is derived from an EMBL/GenBank/DDBJ whole genome shotgun (WGS) entry which is preliminary data.</text>
</comment>
<protein>
    <submittedName>
        <fullName evidence="2">Uncharacterized protein</fullName>
    </submittedName>
</protein>
<accession>A0A0F3RDL7</accession>
<evidence type="ECO:0000256" key="1">
    <source>
        <dbReference type="SAM" id="Phobius"/>
    </source>
</evidence>
<dbReference type="EMBL" id="LAOQ01000004">
    <property type="protein sequence ID" value="KJW04368.1"/>
    <property type="molecule type" value="Genomic_DNA"/>
</dbReference>
<proteinExistence type="predicted"/>
<dbReference type="AlphaFoldDB" id="A0A0F3RDL7"/>
<evidence type="ECO:0000313" key="2">
    <source>
        <dbReference type="EMBL" id="KJW04368.1"/>
    </source>
</evidence>
<keyword evidence="1" id="KW-1133">Transmembrane helix</keyword>
<evidence type="ECO:0000313" key="3">
    <source>
        <dbReference type="Proteomes" id="UP000033736"/>
    </source>
</evidence>